<feature type="region of interest" description="Disordered" evidence="1">
    <location>
        <begin position="17"/>
        <end position="61"/>
    </location>
</feature>
<dbReference type="Proteomes" id="UP001500610">
    <property type="component" value="Unassembled WGS sequence"/>
</dbReference>
<reference evidence="3" key="1">
    <citation type="journal article" date="2019" name="Int. J. Syst. Evol. Microbiol.">
        <title>The Global Catalogue of Microorganisms (GCM) 10K type strain sequencing project: providing services to taxonomists for standard genome sequencing and annotation.</title>
        <authorList>
            <consortium name="The Broad Institute Genomics Platform"/>
            <consortium name="The Broad Institute Genome Sequencing Center for Infectious Disease"/>
            <person name="Wu L."/>
            <person name="Ma J."/>
        </authorList>
    </citation>
    <scope>NUCLEOTIDE SEQUENCE [LARGE SCALE GENOMIC DNA]</scope>
    <source>
        <strain evidence="3">JCM 17657</strain>
    </source>
</reference>
<proteinExistence type="predicted"/>
<accession>A0ABP9HVC5</accession>
<comment type="caution">
    <text evidence="2">The sequence shown here is derived from an EMBL/GenBank/DDBJ whole genome shotgun (WGS) entry which is preliminary data.</text>
</comment>
<protein>
    <submittedName>
        <fullName evidence="2">Uncharacterized protein</fullName>
    </submittedName>
</protein>
<name>A0ABP9HVC5_9ACTN</name>
<gene>
    <name evidence="2" type="ORF">GCM10023257_16500</name>
</gene>
<sequence length="61" mass="6240">MRKSAITCSLRFSNASNGGAPLLRSGRGVGTGRPVGMVRSTGAGSDGVRPEAGETQNPFDF</sequence>
<keyword evidence="3" id="KW-1185">Reference proteome</keyword>
<evidence type="ECO:0000313" key="3">
    <source>
        <dbReference type="Proteomes" id="UP001500610"/>
    </source>
</evidence>
<evidence type="ECO:0000313" key="2">
    <source>
        <dbReference type="EMBL" id="GAA4979337.1"/>
    </source>
</evidence>
<dbReference type="EMBL" id="BAABIV010000005">
    <property type="protein sequence ID" value="GAA4979337.1"/>
    <property type="molecule type" value="Genomic_DNA"/>
</dbReference>
<evidence type="ECO:0000256" key="1">
    <source>
        <dbReference type="SAM" id="MobiDB-lite"/>
    </source>
</evidence>
<organism evidence="2 3">
    <name type="scientific">Streptomyces hyderabadensis</name>
    <dbReference type="NCBI Taxonomy" id="598549"/>
    <lineage>
        <taxon>Bacteria</taxon>
        <taxon>Bacillati</taxon>
        <taxon>Actinomycetota</taxon>
        <taxon>Actinomycetes</taxon>
        <taxon>Kitasatosporales</taxon>
        <taxon>Streptomycetaceae</taxon>
        <taxon>Streptomyces</taxon>
    </lineage>
</organism>